<dbReference type="EMBL" id="LVLJ01003999">
    <property type="protein sequence ID" value="OAE18849.1"/>
    <property type="molecule type" value="Genomic_DNA"/>
</dbReference>
<reference evidence="1" key="1">
    <citation type="submission" date="2016-03" db="EMBL/GenBank/DDBJ databases">
        <title>Mechanisms controlling the formation of the plant cell surface in tip-growing cells are functionally conserved among land plants.</title>
        <authorList>
            <person name="Honkanen S."/>
            <person name="Jones V.A."/>
            <person name="Morieri G."/>
            <person name="Champion C."/>
            <person name="Hetherington A.J."/>
            <person name="Kelly S."/>
            <person name="Saint-Marcoux D."/>
            <person name="Proust H."/>
            <person name="Prescott H."/>
            <person name="Dolan L."/>
        </authorList>
    </citation>
    <scope>NUCLEOTIDE SEQUENCE [LARGE SCALE GENOMIC DNA]</scope>
    <source>
        <tissue evidence="1">Whole gametophyte</tissue>
    </source>
</reference>
<sequence>MVRCRVSGRVGETSRGRIYEIRKVVQFEAHHRMSVVVNRLSLGGSLVARAFSELLAELRARRRKRCSWSPLREELTWTIPIALLLAMFRGSVGLISRAQLMLHSKHIHRTGSAKIMAQLLFPVGKFNNTNLSNSYLSRYYASAFSHEERDFLAWSMHGAHRIRVCSQMPIYCFLAPSCTFGAYGDRHTENKDVSLKVSEAAVVDRGAERRIWALSLGCSQGERDLSCWLTAVIVSFNNRQLNLSAKALRELFDLSDNV</sequence>
<dbReference type="AlphaFoldDB" id="A0A176VDB3"/>
<evidence type="ECO:0000313" key="2">
    <source>
        <dbReference type="Proteomes" id="UP000077202"/>
    </source>
</evidence>
<proteinExistence type="predicted"/>
<organism evidence="1 2">
    <name type="scientific">Marchantia polymorpha subsp. ruderalis</name>
    <dbReference type="NCBI Taxonomy" id="1480154"/>
    <lineage>
        <taxon>Eukaryota</taxon>
        <taxon>Viridiplantae</taxon>
        <taxon>Streptophyta</taxon>
        <taxon>Embryophyta</taxon>
        <taxon>Marchantiophyta</taxon>
        <taxon>Marchantiopsida</taxon>
        <taxon>Marchantiidae</taxon>
        <taxon>Marchantiales</taxon>
        <taxon>Marchantiaceae</taxon>
        <taxon>Marchantia</taxon>
    </lineage>
</organism>
<comment type="caution">
    <text evidence="1">The sequence shown here is derived from an EMBL/GenBank/DDBJ whole genome shotgun (WGS) entry which is preliminary data.</text>
</comment>
<keyword evidence="2" id="KW-1185">Reference proteome</keyword>
<accession>A0A176VDB3</accession>
<gene>
    <name evidence="1" type="ORF">AXG93_2556s1220</name>
</gene>
<dbReference type="Proteomes" id="UP000077202">
    <property type="component" value="Unassembled WGS sequence"/>
</dbReference>
<name>A0A176VDB3_MARPO</name>
<evidence type="ECO:0000313" key="1">
    <source>
        <dbReference type="EMBL" id="OAE18849.1"/>
    </source>
</evidence>
<protein>
    <submittedName>
        <fullName evidence="1">Uncharacterized protein</fullName>
    </submittedName>
</protein>